<dbReference type="InterPro" id="IPR003696">
    <property type="entry name" value="Carbtransf_dom"/>
</dbReference>
<accession>Q8KW69</accession>
<dbReference type="SUPFAM" id="SSF53067">
    <property type="entry name" value="Actin-like ATPase domain"/>
    <property type="match status" value="1"/>
</dbReference>
<name>Q8KW69_9RHOB</name>
<reference evidence="4" key="1">
    <citation type="journal article" date="2003" name="Plasmid">
        <title>Nucleotide sequence based characterizations of two cryptic plasmids from the marine bacterium Ruegeria isolate PR1b.</title>
        <authorList>
            <person name="Zhong Z."/>
            <person name="Caspi R."/>
            <person name="Helinski D."/>
            <person name="Knauf V."/>
            <person name="Sykes S."/>
            <person name="O'Byrne C."/>
            <person name="Shea T.P."/>
            <person name="Wilkinson J.E."/>
            <person name="DeLoughery C."/>
            <person name="Toukdarian A."/>
        </authorList>
    </citation>
    <scope>NUCLEOTIDE SEQUENCE</scope>
    <source>
        <strain evidence="4">PR1b</strain>
        <plasmid evidence="4">pSD25</plasmid>
    </source>
</reference>
<dbReference type="GO" id="GO:0003824">
    <property type="term" value="F:catalytic activity"/>
    <property type="evidence" value="ECO:0007669"/>
    <property type="project" value="InterPro"/>
</dbReference>
<dbReference type="AlphaFoldDB" id="Q8KW69"/>
<dbReference type="InterPro" id="IPR031730">
    <property type="entry name" value="Carbam_trans_C"/>
</dbReference>
<dbReference type="CDD" id="cd24033">
    <property type="entry name" value="ASKHA_NBD_NodU_CmcH-like_N"/>
    <property type="match status" value="1"/>
</dbReference>
<sequence>MWFACSPPSVRYIALFLTMCKPERSKSQASNDNRELSVPQKRYFLGLHIGHDRAITVADDTNLVFHTAVERLDRKKHSDSFHLPVEEIKTVLLYLNVDVSELRGVCISYLAVDASRVSMTLEASFRDAFPDFEGRFSALDHHLAHALGAKVCSGFDEALVVVADGAGDQRLWGSQSETIYHVSSDTFYLLDERVQSPPLTYINRPEFYDPSYFRPDDQERQISLGLKYEQITYLCGFGPGQAGQTMALAAFGKPLFDYRNMLPKDLSFSLRYTDFLREFEALARADGLSLIQFAKSRRSDIAATYQAYLSEALSAIVKDALDRFPSKRVCFSGGLFLNCLSNRRLHDEHPDRELFFFPACNDEGQSIGTAAYAYWQEHSRLPRRPKEFPYLGREFSDAECEAALNSLDLQYDRLSDDSLLDRLVDLLSAGNIVGLLRGRSECGPRALGHRSILADPRSMESKRRLDEGIKRRAEFRPYAPMILKERSGEVTDFVESAPHMLVTASVKPLDRDRIPSVVHVDGSTRVQTVGSDDDLWLRDLLERFNARTGVPVLLNTSFNDEVQPMVDSPSDAIDMFRSTDLDVLVLGNCLHLKRG</sequence>
<organism evidence="4">
    <name type="scientific">Ruegeria sp. PR1b</name>
    <dbReference type="NCBI Taxonomy" id="185588"/>
    <lineage>
        <taxon>Bacteria</taxon>
        <taxon>Pseudomonadati</taxon>
        <taxon>Pseudomonadota</taxon>
        <taxon>Alphaproteobacteria</taxon>
        <taxon>Rhodobacterales</taxon>
        <taxon>Roseobacteraceae</taxon>
        <taxon>Ruegeria</taxon>
    </lineage>
</organism>
<dbReference type="Gene3D" id="3.90.870.20">
    <property type="entry name" value="Carbamoyltransferase, C-terminal domain"/>
    <property type="match status" value="1"/>
</dbReference>
<dbReference type="PANTHER" id="PTHR34847">
    <property type="entry name" value="NODULATION PROTEIN U"/>
    <property type="match status" value="1"/>
</dbReference>
<keyword evidence="4" id="KW-0614">Plasmid</keyword>
<evidence type="ECO:0000256" key="1">
    <source>
        <dbReference type="ARBA" id="ARBA00006129"/>
    </source>
</evidence>
<proteinExistence type="inferred from homology"/>
<dbReference type="Gene3D" id="3.30.420.40">
    <property type="match status" value="1"/>
</dbReference>
<dbReference type="Pfam" id="PF02543">
    <property type="entry name" value="Carbam_trans_N"/>
    <property type="match status" value="1"/>
</dbReference>
<feature type="domain" description="Carbamoyltransferase C-terminal" evidence="3">
    <location>
        <begin position="425"/>
        <end position="591"/>
    </location>
</feature>
<evidence type="ECO:0000259" key="3">
    <source>
        <dbReference type="Pfam" id="PF16861"/>
    </source>
</evidence>
<comment type="similarity">
    <text evidence="1">Belongs to the NodU/CmcH family.</text>
</comment>
<geneLocation type="plasmid" evidence="4">
    <name>pSD25</name>
</geneLocation>
<dbReference type="PANTHER" id="PTHR34847:SF1">
    <property type="entry name" value="NODULATION PROTEIN U"/>
    <property type="match status" value="1"/>
</dbReference>
<dbReference type="EMBL" id="AF416331">
    <property type="protein sequence ID" value="AAN05194.1"/>
    <property type="molecule type" value="Genomic_DNA"/>
</dbReference>
<evidence type="ECO:0000259" key="2">
    <source>
        <dbReference type="Pfam" id="PF02543"/>
    </source>
</evidence>
<feature type="domain" description="Carbamoyltransferase" evidence="2">
    <location>
        <begin position="136"/>
        <end position="370"/>
    </location>
</feature>
<dbReference type="InterPro" id="IPR043129">
    <property type="entry name" value="ATPase_NBD"/>
</dbReference>
<dbReference type="Pfam" id="PF16861">
    <property type="entry name" value="Carbam_trans_C"/>
    <property type="match status" value="1"/>
</dbReference>
<dbReference type="InterPro" id="IPR038152">
    <property type="entry name" value="Carbam_trans_C_sf"/>
</dbReference>
<protein>
    <submittedName>
        <fullName evidence="4">RC121</fullName>
    </submittedName>
</protein>
<evidence type="ECO:0000313" key="4">
    <source>
        <dbReference type="EMBL" id="AAN05194.1"/>
    </source>
</evidence>
<dbReference type="InterPro" id="IPR051338">
    <property type="entry name" value="NodU/CmcH_Carbamoyltrnsfr"/>
</dbReference>